<keyword evidence="2" id="KW-1185">Reference proteome</keyword>
<accession>A0ABP7WLT3</accession>
<protein>
    <submittedName>
        <fullName evidence="1">Uncharacterized protein</fullName>
    </submittedName>
</protein>
<gene>
    <name evidence="1" type="ORF">GCM10022214_61190</name>
</gene>
<organism evidence="1 2">
    <name type="scientific">Actinomadura miaoliensis</name>
    <dbReference type="NCBI Taxonomy" id="430685"/>
    <lineage>
        <taxon>Bacteria</taxon>
        <taxon>Bacillati</taxon>
        <taxon>Actinomycetota</taxon>
        <taxon>Actinomycetes</taxon>
        <taxon>Streptosporangiales</taxon>
        <taxon>Thermomonosporaceae</taxon>
        <taxon>Actinomadura</taxon>
    </lineage>
</organism>
<reference evidence="2" key="1">
    <citation type="journal article" date="2019" name="Int. J. Syst. Evol. Microbiol.">
        <title>The Global Catalogue of Microorganisms (GCM) 10K type strain sequencing project: providing services to taxonomists for standard genome sequencing and annotation.</title>
        <authorList>
            <consortium name="The Broad Institute Genomics Platform"/>
            <consortium name="The Broad Institute Genome Sequencing Center for Infectious Disease"/>
            <person name="Wu L."/>
            <person name="Ma J."/>
        </authorList>
    </citation>
    <scope>NUCLEOTIDE SEQUENCE [LARGE SCALE GENOMIC DNA]</scope>
    <source>
        <strain evidence="2">JCM 16702</strain>
    </source>
</reference>
<dbReference type="Pfam" id="PF19760">
    <property type="entry name" value="DUF6247"/>
    <property type="match status" value="1"/>
</dbReference>
<comment type="caution">
    <text evidence="1">The sequence shown here is derived from an EMBL/GenBank/DDBJ whole genome shotgun (WGS) entry which is preliminary data.</text>
</comment>
<sequence length="88" mass="9904">MPPRFREDFRAGYEAALDAAHDFDQFKCIREVLHLWRLRSVAYSRPHHEEAIRAAKEGRDEEFVGADLIPGWAEPSSSAGSTGAACWS</sequence>
<evidence type="ECO:0000313" key="2">
    <source>
        <dbReference type="Proteomes" id="UP001500683"/>
    </source>
</evidence>
<proteinExistence type="predicted"/>
<dbReference type="Proteomes" id="UP001500683">
    <property type="component" value="Unassembled WGS sequence"/>
</dbReference>
<dbReference type="InterPro" id="IPR046214">
    <property type="entry name" value="DUF6247"/>
</dbReference>
<name>A0ABP7WLT3_9ACTN</name>
<dbReference type="EMBL" id="BAAAZG010000047">
    <property type="protein sequence ID" value="GAA4091698.1"/>
    <property type="molecule type" value="Genomic_DNA"/>
</dbReference>
<evidence type="ECO:0000313" key="1">
    <source>
        <dbReference type="EMBL" id="GAA4091698.1"/>
    </source>
</evidence>